<name>A0AAJ0M0X7_9PEZI</name>
<reference evidence="2" key="1">
    <citation type="journal article" date="2023" name="Mol. Phylogenet. Evol.">
        <title>Genome-scale phylogeny and comparative genomics of the fungal order Sordariales.</title>
        <authorList>
            <person name="Hensen N."/>
            <person name="Bonometti L."/>
            <person name="Westerberg I."/>
            <person name="Brannstrom I.O."/>
            <person name="Guillou S."/>
            <person name="Cros-Aarteil S."/>
            <person name="Calhoun S."/>
            <person name="Haridas S."/>
            <person name="Kuo A."/>
            <person name="Mondo S."/>
            <person name="Pangilinan J."/>
            <person name="Riley R."/>
            <person name="LaButti K."/>
            <person name="Andreopoulos B."/>
            <person name="Lipzen A."/>
            <person name="Chen C."/>
            <person name="Yan M."/>
            <person name="Daum C."/>
            <person name="Ng V."/>
            <person name="Clum A."/>
            <person name="Steindorff A."/>
            <person name="Ohm R.A."/>
            <person name="Martin F."/>
            <person name="Silar P."/>
            <person name="Natvig D.O."/>
            <person name="Lalanne C."/>
            <person name="Gautier V."/>
            <person name="Ament-Velasquez S.L."/>
            <person name="Kruys A."/>
            <person name="Hutchinson M.I."/>
            <person name="Powell A.J."/>
            <person name="Barry K."/>
            <person name="Miller A.N."/>
            <person name="Grigoriev I.V."/>
            <person name="Debuchy R."/>
            <person name="Gladieux P."/>
            <person name="Hiltunen Thoren M."/>
            <person name="Johannesson H."/>
        </authorList>
    </citation>
    <scope>NUCLEOTIDE SEQUENCE</scope>
    <source>
        <strain evidence="2">CBS 333.67</strain>
    </source>
</reference>
<dbReference type="InterPro" id="IPR010730">
    <property type="entry name" value="HET"/>
</dbReference>
<dbReference type="Proteomes" id="UP001273166">
    <property type="component" value="Unassembled WGS sequence"/>
</dbReference>
<organism evidence="2 3">
    <name type="scientific">Chaetomium strumarium</name>
    <dbReference type="NCBI Taxonomy" id="1170767"/>
    <lineage>
        <taxon>Eukaryota</taxon>
        <taxon>Fungi</taxon>
        <taxon>Dikarya</taxon>
        <taxon>Ascomycota</taxon>
        <taxon>Pezizomycotina</taxon>
        <taxon>Sordariomycetes</taxon>
        <taxon>Sordariomycetidae</taxon>
        <taxon>Sordariales</taxon>
        <taxon>Chaetomiaceae</taxon>
        <taxon>Chaetomium</taxon>
    </lineage>
</organism>
<evidence type="ECO:0000259" key="1">
    <source>
        <dbReference type="Pfam" id="PF06985"/>
    </source>
</evidence>
<feature type="domain" description="Heterokaryon incompatibility" evidence="1">
    <location>
        <begin position="212"/>
        <end position="361"/>
    </location>
</feature>
<dbReference type="GeneID" id="87888489"/>
<evidence type="ECO:0000313" key="3">
    <source>
        <dbReference type="Proteomes" id="UP001273166"/>
    </source>
</evidence>
<dbReference type="PANTHER" id="PTHR33112">
    <property type="entry name" value="DOMAIN PROTEIN, PUTATIVE-RELATED"/>
    <property type="match status" value="1"/>
</dbReference>
<accession>A0AAJ0M0X7</accession>
<proteinExistence type="predicted"/>
<dbReference type="Pfam" id="PF06985">
    <property type="entry name" value="HET"/>
    <property type="match status" value="1"/>
</dbReference>
<dbReference type="EMBL" id="JAUDZG010000005">
    <property type="protein sequence ID" value="KAK3304909.1"/>
    <property type="molecule type" value="Genomic_DNA"/>
</dbReference>
<dbReference type="PANTHER" id="PTHR33112:SF10">
    <property type="entry name" value="TOL"/>
    <property type="match status" value="1"/>
</dbReference>
<gene>
    <name evidence="2" type="ORF">B0T15DRAFT_538025</name>
</gene>
<sequence length="714" mass="81477">MLCETCQNRISAAMNGRSYYHDKDGFKFAYTLYDTKDEVDRGVAVGCYICRAVWTSLAGPRGSNAASGERWLSRNLPLQFTVDVHDDPIPSPCMDPEDAAVSITLGPSFGRYQIPRFEYTRFPFHLIPTPKDVASLELNTTIEDTPISTAESAEVWANWFQACSKFHAECRKLAEKVPRFTPDRLIEILGGRHEKDLRWRLVLREDIGDVPYLTLSHCWGTSLPLRLTKNNYSEFLRTSSCSRLPKTFQDALDVTLSLGFRYIWIDSLCIIQGDADDWRTQSSMMWNIYKSSECNIAATWASDGRGGCFAERVIEKPTTIVLDSIGARPTTSIRYRVEYELRYQEDVMEAPLNSRCWVVQERYLAKKQLNFARSQVYWECPELLASEHFPTGIPKAITHSNDRFPNTKPTIDSKTGLDLRREWGRLVKHYSSCKLTYQSDKLIALSGLAAEVRNATNDVYLAGMWQEDLQRQLCWMPYSINRSRTAAYLAPTWSWVSLDGEVNFDSRYHRDCSLDHDIDFLEVMDISAHSEDPSGLHSFIKLELTVRGIALWTRAVDTPTTSDFYTETRVAFSTHTMDSEISKTEVSVLWDENVSSGDNPERWQKLQEERNATHLFLCVSLRGMEAVEGLVLREVHAQNPTDTRVYTRAGKFQLVDPIGHMSLVGILLERLGYKYDELEEDAGKAQGRNSELLGTRLDFTDPRIADLVHVVTII</sequence>
<dbReference type="AlphaFoldDB" id="A0AAJ0M0X7"/>
<protein>
    <submittedName>
        <fullName evidence="2">Heterokaryon incompatibility protein-domain-containing protein</fullName>
    </submittedName>
</protein>
<dbReference type="RefSeq" id="XP_062720689.1">
    <property type="nucleotide sequence ID" value="XM_062869660.1"/>
</dbReference>
<reference evidence="2" key="2">
    <citation type="submission" date="2023-06" db="EMBL/GenBank/DDBJ databases">
        <authorList>
            <consortium name="Lawrence Berkeley National Laboratory"/>
            <person name="Mondo S.J."/>
            <person name="Hensen N."/>
            <person name="Bonometti L."/>
            <person name="Westerberg I."/>
            <person name="Brannstrom I.O."/>
            <person name="Guillou S."/>
            <person name="Cros-Aarteil S."/>
            <person name="Calhoun S."/>
            <person name="Haridas S."/>
            <person name="Kuo A."/>
            <person name="Pangilinan J."/>
            <person name="Riley R."/>
            <person name="Labutti K."/>
            <person name="Andreopoulos B."/>
            <person name="Lipzen A."/>
            <person name="Chen C."/>
            <person name="Yanf M."/>
            <person name="Daum C."/>
            <person name="Ng V."/>
            <person name="Clum A."/>
            <person name="Steindorff A."/>
            <person name="Ohm R."/>
            <person name="Martin F."/>
            <person name="Silar P."/>
            <person name="Natvig D."/>
            <person name="Lalanne C."/>
            <person name="Gautier V."/>
            <person name="Ament-Velasquez S.L."/>
            <person name="Kruys A."/>
            <person name="Hutchinson M.I."/>
            <person name="Powell A.J."/>
            <person name="Barry K."/>
            <person name="Miller A.N."/>
            <person name="Grigoriev I.V."/>
            <person name="Debuchy R."/>
            <person name="Gladieux P."/>
            <person name="Thoren M.H."/>
            <person name="Johannesson H."/>
        </authorList>
    </citation>
    <scope>NUCLEOTIDE SEQUENCE</scope>
    <source>
        <strain evidence="2">CBS 333.67</strain>
    </source>
</reference>
<comment type="caution">
    <text evidence="2">The sequence shown here is derived from an EMBL/GenBank/DDBJ whole genome shotgun (WGS) entry which is preliminary data.</text>
</comment>
<keyword evidence="3" id="KW-1185">Reference proteome</keyword>
<evidence type="ECO:0000313" key="2">
    <source>
        <dbReference type="EMBL" id="KAK3304909.1"/>
    </source>
</evidence>